<reference evidence="1" key="1">
    <citation type="submission" date="2019-07" db="EMBL/GenBank/DDBJ databases">
        <authorList>
            <person name="Ashton P.M."/>
            <person name="Dallman T."/>
            <person name="Nair S."/>
            <person name="De Pinna E."/>
            <person name="Peters T."/>
            <person name="Grant K."/>
        </authorList>
    </citation>
    <scope>NUCLEOTIDE SEQUENCE [LARGE SCALE GENOMIC DNA]</scope>
    <source>
        <strain evidence="1">107213</strain>
    </source>
</reference>
<comment type="caution">
    <text evidence="1">The sequence shown here is derived from an EMBL/GenBank/DDBJ whole genome shotgun (WGS) entry which is preliminary data.</text>
</comment>
<protein>
    <submittedName>
        <fullName evidence="1">Uncharacterized protein</fullName>
    </submittedName>
</protein>
<accession>A0A5Y2S2W9</accession>
<gene>
    <name evidence="1" type="ORF">FNN84_14670</name>
</gene>
<dbReference type="EMBL" id="AAILSQ010000014">
    <property type="protein sequence ID" value="ECF6052434.1"/>
    <property type="molecule type" value="Genomic_DNA"/>
</dbReference>
<dbReference type="Proteomes" id="UP000839746">
    <property type="component" value="Unassembled WGS sequence"/>
</dbReference>
<sequence>MFDGYVAIKLNPQMRGHAEIVGTFVNDGGEQSVIRSVDFIYHVVSKNKINILDPEVVTYQGDSVSNFIASESTFDFFFFKQKNIKNINMNVYKTKNVYIFQNTDDVAFICVSAP</sequence>
<evidence type="ECO:0000313" key="1">
    <source>
        <dbReference type="EMBL" id="ECF6052434.1"/>
    </source>
</evidence>
<proteinExistence type="predicted"/>
<name>A0A5Y2S2W9_SALER</name>
<organism evidence="1">
    <name type="scientific">Salmonella enterica subsp. salamae</name>
    <dbReference type="NCBI Taxonomy" id="59202"/>
    <lineage>
        <taxon>Bacteria</taxon>
        <taxon>Pseudomonadati</taxon>
        <taxon>Pseudomonadota</taxon>
        <taxon>Gammaproteobacteria</taxon>
        <taxon>Enterobacterales</taxon>
        <taxon>Enterobacteriaceae</taxon>
        <taxon>Salmonella</taxon>
    </lineage>
</organism>
<dbReference type="AlphaFoldDB" id="A0A5Y2S2W9"/>